<evidence type="ECO:0000313" key="4">
    <source>
        <dbReference type="Proteomes" id="UP000186465"/>
    </source>
</evidence>
<evidence type="ECO:0000313" key="3">
    <source>
        <dbReference type="EMBL" id="OKL50280.1"/>
    </source>
</evidence>
<evidence type="ECO:0000256" key="1">
    <source>
        <dbReference type="SAM" id="MobiDB-lite"/>
    </source>
</evidence>
<dbReference type="Proteomes" id="UP000186465">
    <property type="component" value="Unassembled WGS sequence"/>
</dbReference>
<keyword evidence="2" id="KW-1133">Transmembrane helix</keyword>
<name>A0A1Q5PS94_9ACTO</name>
<dbReference type="RefSeq" id="WP_075361105.1">
    <property type="nucleotide sequence ID" value="NZ_MPDM01000002.1"/>
</dbReference>
<proteinExistence type="predicted"/>
<feature type="transmembrane region" description="Helical" evidence="2">
    <location>
        <begin position="12"/>
        <end position="30"/>
    </location>
</feature>
<dbReference type="OrthoDB" id="3261063at2"/>
<comment type="caution">
    <text evidence="3">The sequence shown here is derived from an EMBL/GenBank/DDBJ whole genome shotgun (WGS) entry which is preliminary data.</text>
</comment>
<sequence length="313" mass="33412">MNLQSKNIRYRIGAVVVLVLGGLVLAPVLWTPATPETAPGDKTVEKTSPEVTSEEQLWHGTAPENVTELIEQLGPLVEKQPEVFAGVALAYDRQSVLLFATKADFKAEAPEAAKIAADNPNLVQVRQVDFSTQQLKTAQDKAAAQSEGVTGWATIAVDVMNNRVKLGVEPGSDAEKQAQKLAEEPSENGASIYYVHHETVPTAMETIPAPTEAPDTGGIPLPLLTSTLTKIHIGNQQACPLQQDGKLVVFSEPAVADSQGTYLLVGEQPVKIMVGEDFNSGWIREIEGGYDCGGKHFEAVKIAIPSVTKPAAD</sequence>
<keyword evidence="2" id="KW-0472">Membrane</keyword>
<reference evidence="4" key="1">
    <citation type="submission" date="2016-11" db="EMBL/GenBank/DDBJ databases">
        <title>Actinomyces gypaetusis sp. nov. isolated from Gypaetus barbatus in Qinghai Tibet Plateau China.</title>
        <authorList>
            <person name="Meng X."/>
        </authorList>
    </citation>
    <scope>NUCLEOTIDE SEQUENCE [LARGE SCALE GENOMIC DNA]</scope>
    <source>
        <strain evidence="4">DSM 15383</strain>
    </source>
</reference>
<dbReference type="AlphaFoldDB" id="A0A1Q5PS94"/>
<evidence type="ECO:0000256" key="2">
    <source>
        <dbReference type="SAM" id="Phobius"/>
    </source>
</evidence>
<protein>
    <submittedName>
        <fullName evidence="3">Uncharacterized protein</fullName>
    </submittedName>
</protein>
<gene>
    <name evidence="3" type="ORF">BM477_02510</name>
</gene>
<keyword evidence="2" id="KW-0812">Transmembrane</keyword>
<feature type="region of interest" description="Disordered" evidence="1">
    <location>
        <begin position="35"/>
        <end position="58"/>
    </location>
</feature>
<keyword evidence="4" id="KW-1185">Reference proteome</keyword>
<accession>A0A1Q5PS94</accession>
<dbReference type="EMBL" id="MPDM01000002">
    <property type="protein sequence ID" value="OKL50280.1"/>
    <property type="molecule type" value="Genomic_DNA"/>
</dbReference>
<organism evidence="3 4">
    <name type="scientific">Boudabousia marimammalium</name>
    <dbReference type="NCBI Taxonomy" id="156892"/>
    <lineage>
        <taxon>Bacteria</taxon>
        <taxon>Bacillati</taxon>
        <taxon>Actinomycetota</taxon>
        <taxon>Actinomycetes</taxon>
        <taxon>Actinomycetales</taxon>
        <taxon>Actinomycetaceae</taxon>
        <taxon>Boudabousia</taxon>
    </lineage>
</organism>